<feature type="transmembrane region" description="Helical" evidence="2">
    <location>
        <begin position="131"/>
        <end position="151"/>
    </location>
</feature>
<evidence type="ECO:0000313" key="4">
    <source>
        <dbReference type="Proteomes" id="UP000092445"/>
    </source>
</evidence>
<dbReference type="VEuPathDB" id="VectorBase:GPAI002924"/>
<accession>A0A1A9Z3N8</accession>
<reference evidence="3" key="2">
    <citation type="submission" date="2020-05" db="UniProtKB">
        <authorList>
            <consortium name="EnsemblMetazoa"/>
        </authorList>
    </citation>
    <scope>IDENTIFICATION</scope>
    <source>
        <strain evidence="3">IAEA</strain>
    </source>
</reference>
<sequence length="162" mass="17534">MMMMMMNDYDDDDDDDDNEKRRLRASRRIEIRGQPEEEPKTSTITFGNQKALSDIIDSLLACSQHARALPSFNSTGLVTTTAQVRRGKNGKIKSKLKYAAIHSMLTTVIAAAIVVVVVLVAVVAAVSWGGVVSMGAIPVVTVVTAEFELLVPPASTHKHALV</sequence>
<organism evidence="3 4">
    <name type="scientific">Glossina pallidipes</name>
    <name type="common">Tsetse fly</name>
    <dbReference type="NCBI Taxonomy" id="7398"/>
    <lineage>
        <taxon>Eukaryota</taxon>
        <taxon>Metazoa</taxon>
        <taxon>Ecdysozoa</taxon>
        <taxon>Arthropoda</taxon>
        <taxon>Hexapoda</taxon>
        <taxon>Insecta</taxon>
        <taxon>Pterygota</taxon>
        <taxon>Neoptera</taxon>
        <taxon>Endopterygota</taxon>
        <taxon>Diptera</taxon>
        <taxon>Brachycera</taxon>
        <taxon>Muscomorpha</taxon>
        <taxon>Hippoboscoidea</taxon>
        <taxon>Glossinidae</taxon>
        <taxon>Glossina</taxon>
    </lineage>
</organism>
<feature type="compositionally biased region" description="Basic and acidic residues" evidence="1">
    <location>
        <begin position="27"/>
        <end position="40"/>
    </location>
</feature>
<protein>
    <submittedName>
        <fullName evidence="3">Uncharacterized protein</fullName>
    </submittedName>
</protein>
<evidence type="ECO:0000256" key="1">
    <source>
        <dbReference type="SAM" id="MobiDB-lite"/>
    </source>
</evidence>
<feature type="compositionally biased region" description="Acidic residues" evidence="1">
    <location>
        <begin position="8"/>
        <end position="17"/>
    </location>
</feature>
<keyword evidence="4" id="KW-1185">Reference proteome</keyword>
<reference evidence="4" key="1">
    <citation type="submission" date="2014-03" db="EMBL/GenBank/DDBJ databases">
        <authorList>
            <person name="Aksoy S."/>
            <person name="Warren W."/>
            <person name="Wilson R.K."/>
        </authorList>
    </citation>
    <scope>NUCLEOTIDE SEQUENCE [LARGE SCALE GENOMIC DNA]</scope>
    <source>
        <strain evidence="4">IAEA</strain>
    </source>
</reference>
<dbReference type="Proteomes" id="UP000092445">
    <property type="component" value="Unassembled WGS sequence"/>
</dbReference>
<feature type="region of interest" description="Disordered" evidence="1">
    <location>
        <begin position="1"/>
        <end position="41"/>
    </location>
</feature>
<keyword evidence="2" id="KW-0812">Transmembrane</keyword>
<evidence type="ECO:0000313" key="3">
    <source>
        <dbReference type="EnsemblMetazoa" id="GPAI002924-PA"/>
    </source>
</evidence>
<proteinExistence type="predicted"/>
<dbReference type="AlphaFoldDB" id="A0A1A9Z3N8"/>
<dbReference type="EnsemblMetazoa" id="GPAI002924-RA">
    <property type="protein sequence ID" value="GPAI002924-PA"/>
    <property type="gene ID" value="GPAI002924"/>
</dbReference>
<keyword evidence="2" id="KW-0472">Membrane</keyword>
<keyword evidence="2" id="KW-1133">Transmembrane helix</keyword>
<feature type="transmembrane region" description="Helical" evidence="2">
    <location>
        <begin position="98"/>
        <end position="125"/>
    </location>
</feature>
<evidence type="ECO:0000256" key="2">
    <source>
        <dbReference type="SAM" id="Phobius"/>
    </source>
</evidence>
<name>A0A1A9Z3N8_GLOPL</name>